<gene>
    <name evidence="2" type="ORF">G3M48_003543</name>
</gene>
<dbReference type="AlphaFoldDB" id="A0AAW0REI9"/>
<dbReference type="SUPFAM" id="SSF52402">
    <property type="entry name" value="Adenine nucleotide alpha hydrolases-like"/>
    <property type="match status" value="1"/>
</dbReference>
<name>A0AAW0REI9_9HYPO</name>
<comment type="caution">
    <text evidence="2">The sequence shown here is derived from an EMBL/GenBank/DDBJ whole genome shotgun (WGS) entry which is preliminary data.</text>
</comment>
<feature type="domain" description="Asparagine synthetase" evidence="1">
    <location>
        <begin position="63"/>
        <end position="149"/>
    </location>
</feature>
<reference evidence="2 3" key="1">
    <citation type="submission" date="2020-02" db="EMBL/GenBank/DDBJ databases">
        <title>Comparative genomics of the hypocrealean fungal genus Beauvera.</title>
        <authorList>
            <person name="Showalter D.N."/>
            <person name="Bushley K.E."/>
            <person name="Rehner S.A."/>
        </authorList>
    </citation>
    <scope>NUCLEOTIDE SEQUENCE [LARGE SCALE GENOMIC DNA]</scope>
    <source>
        <strain evidence="2 3">ARSEF4384</strain>
    </source>
</reference>
<dbReference type="GO" id="GO:0006529">
    <property type="term" value="P:asparagine biosynthetic process"/>
    <property type="evidence" value="ECO:0007669"/>
    <property type="project" value="InterPro"/>
</dbReference>
<dbReference type="Proteomes" id="UP001397290">
    <property type="component" value="Unassembled WGS sequence"/>
</dbReference>
<keyword evidence="3" id="KW-1185">Reference proteome</keyword>
<protein>
    <recommendedName>
        <fullName evidence="1">Asparagine synthetase domain-containing protein</fullName>
    </recommendedName>
</protein>
<dbReference type="Gene3D" id="3.40.50.620">
    <property type="entry name" value="HUPs"/>
    <property type="match status" value="1"/>
</dbReference>
<sequence length="149" mass="16687">MAGLVLADDGVRLALQLRVISEITDIVKPQGLEMRPQDAGLDLISDMTLPAVLSLFPQGRIFADRVLAARRSVPGSRLRSFFAAKDKMERWHPLHRSLYMWAKPLLPNTILTGLGDRSEMRNSIEGRPPFLDHNLAEHVNALPPSVKMR</sequence>
<feature type="non-terminal residue" evidence="2">
    <location>
        <position position="149"/>
    </location>
</feature>
<evidence type="ECO:0000313" key="3">
    <source>
        <dbReference type="Proteomes" id="UP001397290"/>
    </source>
</evidence>
<dbReference type="Pfam" id="PF00733">
    <property type="entry name" value="Asn_synthase"/>
    <property type="match status" value="1"/>
</dbReference>
<dbReference type="GO" id="GO:0004066">
    <property type="term" value="F:asparagine synthase (glutamine-hydrolyzing) activity"/>
    <property type="evidence" value="ECO:0007669"/>
    <property type="project" value="InterPro"/>
</dbReference>
<proteinExistence type="predicted"/>
<evidence type="ECO:0000313" key="2">
    <source>
        <dbReference type="EMBL" id="KAK8140582.1"/>
    </source>
</evidence>
<evidence type="ECO:0000259" key="1">
    <source>
        <dbReference type="Pfam" id="PF00733"/>
    </source>
</evidence>
<dbReference type="InterPro" id="IPR001962">
    <property type="entry name" value="Asn_synthase"/>
</dbReference>
<dbReference type="EMBL" id="JAAHCF010002313">
    <property type="protein sequence ID" value="KAK8140582.1"/>
    <property type="molecule type" value="Genomic_DNA"/>
</dbReference>
<organism evidence="2 3">
    <name type="scientific">Beauveria asiatica</name>
    <dbReference type="NCBI Taxonomy" id="1069075"/>
    <lineage>
        <taxon>Eukaryota</taxon>
        <taxon>Fungi</taxon>
        <taxon>Dikarya</taxon>
        <taxon>Ascomycota</taxon>
        <taxon>Pezizomycotina</taxon>
        <taxon>Sordariomycetes</taxon>
        <taxon>Hypocreomycetidae</taxon>
        <taxon>Hypocreales</taxon>
        <taxon>Cordycipitaceae</taxon>
        <taxon>Beauveria</taxon>
    </lineage>
</organism>
<accession>A0AAW0REI9</accession>
<dbReference type="InterPro" id="IPR014729">
    <property type="entry name" value="Rossmann-like_a/b/a_fold"/>
</dbReference>